<keyword evidence="5 6" id="KW-0408">Iron</keyword>
<evidence type="ECO:0000256" key="2">
    <source>
        <dbReference type="ARBA" id="ARBA00022617"/>
    </source>
</evidence>
<dbReference type="AlphaFoldDB" id="A0A2P7S758"/>
<dbReference type="OrthoDB" id="9805828at2"/>
<keyword evidence="10" id="KW-1185">Reference proteome</keyword>
<dbReference type="PROSITE" id="PS51007">
    <property type="entry name" value="CYTC"/>
    <property type="match status" value="1"/>
</dbReference>
<keyword evidence="7" id="KW-0732">Signal</keyword>
<keyword evidence="4" id="KW-0249">Electron transport</keyword>
<evidence type="ECO:0000256" key="3">
    <source>
        <dbReference type="ARBA" id="ARBA00022723"/>
    </source>
</evidence>
<keyword evidence="2 6" id="KW-0349">Heme</keyword>
<proteinExistence type="predicted"/>
<sequence>MRSIAFLLAISATSLLVSHAQAQDAAAGEKVFTKCKACHVADQDQNRVGPSLMNVIGRTAGTHPNYQYSAAMKEAGQKGLVWSNETLSQYLKDPKAMVKGTKMAFAGLKDDKDIADVIAYLDQFSKK</sequence>
<feature type="domain" description="Cytochrome c" evidence="8">
    <location>
        <begin position="23"/>
        <end position="125"/>
    </location>
</feature>
<dbReference type="GO" id="GO:0046872">
    <property type="term" value="F:metal ion binding"/>
    <property type="evidence" value="ECO:0007669"/>
    <property type="project" value="UniProtKB-KW"/>
</dbReference>
<feature type="chain" id="PRO_5015111955" evidence="7">
    <location>
        <begin position="23"/>
        <end position="127"/>
    </location>
</feature>
<evidence type="ECO:0000256" key="7">
    <source>
        <dbReference type="SAM" id="SignalP"/>
    </source>
</evidence>
<evidence type="ECO:0000313" key="10">
    <source>
        <dbReference type="Proteomes" id="UP000240653"/>
    </source>
</evidence>
<dbReference type="PRINTS" id="PR00604">
    <property type="entry name" value="CYTCHRMECIAB"/>
</dbReference>
<dbReference type="SUPFAM" id="SSF46626">
    <property type="entry name" value="Cytochrome c"/>
    <property type="match status" value="1"/>
</dbReference>
<dbReference type="Proteomes" id="UP000240653">
    <property type="component" value="Unassembled WGS sequence"/>
</dbReference>
<dbReference type="PANTHER" id="PTHR11961">
    <property type="entry name" value="CYTOCHROME C"/>
    <property type="match status" value="1"/>
</dbReference>
<evidence type="ECO:0000256" key="5">
    <source>
        <dbReference type="ARBA" id="ARBA00023004"/>
    </source>
</evidence>
<dbReference type="RefSeq" id="WP_106725814.1">
    <property type="nucleotide sequence ID" value="NZ_PXYL01000011.1"/>
</dbReference>
<dbReference type="EMBL" id="PXYL01000011">
    <property type="protein sequence ID" value="PSJ58302.1"/>
    <property type="molecule type" value="Genomic_DNA"/>
</dbReference>
<dbReference type="InterPro" id="IPR009056">
    <property type="entry name" value="Cyt_c-like_dom"/>
</dbReference>
<dbReference type="Pfam" id="PF00034">
    <property type="entry name" value="Cytochrom_C"/>
    <property type="match status" value="1"/>
</dbReference>
<accession>A0A2P7S758</accession>
<feature type="signal peptide" evidence="7">
    <location>
        <begin position="1"/>
        <end position="22"/>
    </location>
</feature>
<gene>
    <name evidence="9" type="ORF">C7I85_20165</name>
</gene>
<comment type="caution">
    <text evidence="9">The sequence shown here is derived from an EMBL/GenBank/DDBJ whole genome shotgun (WGS) entry which is preliminary data.</text>
</comment>
<dbReference type="InterPro" id="IPR002327">
    <property type="entry name" value="Cyt_c_1A/1B"/>
</dbReference>
<dbReference type="GO" id="GO:0020037">
    <property type="term" value="F:heme binding"/>
    <property type="evidence" value="ECO:0007669"/>
    <property type="project" value="InterPro"/>
</dbReference>
<keyword evidence="3 6" id="KW-0479">Metal-binding</keyword>
<keyword evidence="1" id="KW-0813">Transport</keyword>
<evidence type="ECO:0000256" key="4">
    <source>
        <dbReference type="ARBA" id="ARBA00022982"/>
    </source>
</evidence>
<protein>
    <submittedName>
        <fullName evidence="9">Cytochrome C</fullName>
    </submittedName>
</protein>
<dbReference type="GO" id="GO:0009055">
    <property type="term" value="F:electron transfer activity"/>
    <property type="evidence" value="ECO:0007669"/>
    <property type="project" value="InterPro"/>
</dbReference>
<evidence type="ECO:0000256" key="6">
    <source>
        <dbReference type="PROSITE-ProRule" id="PRU00433"/>
    </source>
</evidence>
<evidence type="ECO:0000313" key="9">
    <source>
        <dbReference type="EMBL" id="PSJ58302.1"/>
    </source>
</evidence>
<dbReference type="InterPro" id="IPR036909">
    <property type="entry name" value="Cyt_c-like_dom_sf"/>
</dbReference>
<name>A0A2P7S758_9HYPH</name>
<dbReference type="Gene3D" id="1.10.760.10">
    <property type="entry name" value="Cytochrome c-like domain"/>
    <property type="match status" value="1"/>
</dbReference>
<evidence type="ECO:0000259" key="8">
    <source>
        <dbReference type="PROSITE" id="PS51007"/>
    </source>
</evidence>
<reference evidence="9 10" key="1">
    <citation type="submission" date="2018-03" db="EMBL/GenBank/DDBJ databases">
        <title>The draft genome of Mesorhizobium soli JCM 19897.</title>
        <authorList>
            <person name="Li L."/>
            <person name="Liu L."/>
            <person name="Liang L."/>
            <person name="Wang T."/>
            <person name="Zhang X."/>
        </authorList>
    </citation>
    <scope>NUCLEOTIDE SEQUENCE [LARGE SCALE GENOMIC DNA]</scope>
    <source>
        <strain evidence="9 10">JCM 19897</strain>
    </source>
</reference>
<evidence type="ECO:0000256" key="1">
    <source>
        <dbReference type="ARBA" id="ARBA00022448"/>
    </source>
</evidence>
<organism evidence="9 10">
    <name type="scientific">Pseudaminobacter soli</name>
    <name type="common">ex Li et al. 2025</name>
    <dbReference type="NCBI Taxonomy" id="1295366"/>
    <lineage>
        <taxon>Bacteria</taxon>
        <taxon>Pseudomonadati</taxon>
        <taxon>Pseudomonadota</taxon>
        <taxon>Alphaproteobacteria</taxon>
        <taxon>Hyphomicrobiales</taxon>
        <taxon>Phyllobacteriaceae</taxon>
        <taxon>Pseudaminobacter</taxon>
    </lineage>
</organism>